<keyword evidence="3" id="KW-0902">Two-component regulatory system</keyword>
<evidence type="ECO:0000313" key="7">
    <source>
        <dbReference type="Proteomes" id="UP001418444"/>
    </source>
</evidence>
<keyword evidence="4" id="KW-1133">Transmembrane helix</keyword>
<dbReference type="InterPro" id="IPR003594">
    <property type="entry name" value="HATPase_dom"/>
</dbReference>
<evidence type="ECO:0000256" key="1">
    <source>
        <dbReference type="ARBA" id="ARBA00022679"/>
    </source>
</evidence>
<proteinExistence type="predicted"/>
<dbReference type="PANTHER" id="PTHR24421">
    <property type="entry name" value="NITRATE/NITRITE SENSOR PROTEIN NARX-RELATED"/>
    <property type="match status" value="1"/>
</dbReference>
<comment type="caution">
    <text evidence="6">The sequence shown here is derived from an EMBL/GenBank/DDBJ whole genome shotgun (WGS) entry which is preliminary data.</text>
</comment>
<reference evidence="7" key="1">
    <citation type="journal article" date="2019" name="Int. J. Syst. Evol. Microbiol.">
        <title>The Global Catalogue of Microorganisms (GCM) 10K type strain sequencing project: providing services to taxonomists for standard genome sequencing and annotation.</title>
        <authorList>
            <consortium name="The Broad Institute Genomics Platform"/>
            <consortium name="The Broad Institute Genome Sequencing Center for Infectious Disease"/>
            <person name="Wu L."/>
            <person name="Ma J."/>
        </authorList>
    </citation>
    <scope>NUCLEOTIDE SEQUENCE [LARGE SCALE GENOMIC DNA]</scope>
    <source>
        <strain evidence="7">JCM 16923</strain>
    </source>
</reference>
<feature type="transmembrane region" description="Helical" evidence="4">
    <location>
        <begin position="163"/>
        <end position="186"/>
    </location>
</feature>
<evidence type="ECO:0000259" key="5">
    <source>
        <dbReference type="Pfam" id="PF02518"/>
    </source>
</evidence>
<keyword evidence="7" id="KW-1185">Reference proteome</keyword>
<evidence type="ECO:0000256" key="3">
    <source>
        <dbReference type="ARBA" id="ARBA00023012"/>
    </source>
</evidence>
<name>A0ABP7NL23_9ACTN</name>
<dbReference type="EMBL" id="BAAAZW010000001">
    <property type="protein sequence ID" value="GAA3949287.1"/>
    <property type="molecule type" value="Genomic_DNA"/>
</dbReference>
<sequence>MSVRTTPVVAASPRHENLVRISRMFALFTGVGYLGYLLLLAAGILSLSSIMASWWTPTMVAVVFGPGLLLGAVSRHGDGRLMRGVATTAALSFFVAVVTWPFAWNGTRIEQFQAVWFSAFPGLASLAAVVAWPAWLVFVHMVVGCVSVQLINFVARGDVEPMMLLPEILFAIMFCIIFVGGAVMALRTGRLLDETTDETHATAATAAAQEARSVERERFDALIHDRVISTLLSASRRGADDVPAQAVVTLKELDEIRAGVEADRPFDPASAVIHLRATAAEADVGATFEVVVEPGDGPPVPADAVRAVGAAIAEALRNSRRHAGPEARRSVRGVVGSSAVTIEVDDDGAGFEPASVSSRRLGIAVSIRGRMARLPGGSAQIRSAPGSGTTVLLGWERP</sequence>
<dbReference type="RefSeq" id="WP_344779950.1">
    <property type="nucleotide sequence ID" value="NZ_BAAAZW010000001.1"/>
</dbReference>
<dbReference type="SUPFAM" id="SSF55874">
    <property type="entry name" value="ATPase domain of HSP90 chaperone/DNA topoisomerase II/histidine kinase"/>
    <property type="match status" value="1"/>
</dbReference>
<keyword evidence="4" id="KW-0812">Transmembrane</keyword>
<dbReference type="Pfam" id="PF02518">
    <property type="entry name" value="HATPase_c"/>
    <property type="match status" value="1"/>
</dbReference>
<evidence type="ECO:0000313" key="6">
    <source>
        <dbReference type="EMBL" id="GAA3949287.1"/>
    </source>
</evidence>
<dbReference type="InterPro" id="IPR036890">
    <property type="entry name" value="HATPase_C_sf"/>
</dbReference>
<feature type="transmembrane region" description="Helical" evidence="4">
    <location>
        <begin position="54"/>
        <end position="73"/>
    </location>
</feature>
<evidence type="ECO:0000256" key="4">
    <source>
        <dbReference type="SAM" id="Phobius"/>
    </source>
</evidence>
<keyword evidence="1" id="KW-0808">Transferase</keyword>
<gene>
    <name evidence="6" type="ORF">GCM10022231_03460</name>
</gene>
<dbReference type="Gene3D" id="3.30.565.10">
    <property type="entry name" value="Histidine kinase-like ATPase, C-terminal domain"/>
    <property type="match status" value="1"/>
</dbReference>
<feature type="domain" description="Histidine kinase/HSP90-like ATPase" evidence="5">
    <location>
        <begin position="309"/>
        <end position="393"/>
    </location>
</feature>
<feature type="transmembrane region" description="Helical" evidence="4">
    <location>
        <begin position="85"/>
        <end position="103"/>
    </location>
</feature>
<protein>
    <recommendedName>
        <fullName evidence="5">Histidine kinase/HSP90-like ATPase domain-containing protein</fullName>
    </recommendedName>
</protein>
<feature type="transmembrane region" description="Helical" evidence="4">
    <location>
        <begin position="123"/>
        <end position="151"/>
    </location>
</feature>
<feature type="transmembrane region" description="Helical" evidence="4">
    <location>
        <begin position="24"/>
        <end position="48"/>
    </location>
</feature>
<organism evidence="6 7">
    <name type="scientific">Gordonia caeni</name>
    <dbReference type="NCBI Taxonomy" id="1007097"/>
    <lineage>
        <taxon>Bacteria</taxon>
        <taxon>Bacillati</taxon>
        <taxon>Actinomycetota</taxon>
        <taxon>Actinomycetes</taxon>
        <taxon>Mycobacteriales</taxon>
        <taxon>Gordoniaceae</taxon>
        <taxon>Gordonia</taxon>
    </lineage>
</organism>
<accession>A0ABP7NL23</accession>
<dbReference type="Proteomes" id="UP001418444">
    <property type="component" value="Unassembled WGS sequence"/>
</dbReference>
<dbReference type="InterPro" id="IPR050482">
    <property type="entry name" value="Sensor_HK_TwoCompSys"/>
</dbReference>
<evidence type="ECO:0000256" key="2">
    <source>
        <dbReference type="ARBA" id="ARBA00022777"/>
    </source>
</evidence>
<keyword evidence="2" id="KW-0418">Kinase</keyword>
<keyword evidence="4" id="KW-0472">Membrane</keyword>